<organism evidence="1 2">
    <name type="scientific">Streptococcus equi subsp. ruminatorum CECT 5772</name>
    <dbReference type="NCBI Taxonomy" id="1051981"/>
    <lineage>
        <taxon>Bacteria</taxon>
        <taxon>Bacillati</taxon>
        <taxon>Bacillota</taxon>
        <taxon>Bacilli</taxon>
        <taxon>Lactobacillales</taxon>
        <taxon>Streptococcaceae</taxon>
        <taxon>Streptococcus</taxon>
    </lineage>
</organism>
<dbReference type="AlphaFoldDB" id="A0A922NTX4"/>
<evidence type="ECO:0000313" key="1">
    <source>
        <dbReference type="EMBL" id="KED04207.1"/>
    </source>
</evidence>
<name>A0A922NTX4_9STRE</name>
<accession>A0A922NTX4</accession>
<protein>
    <submittedName>
        <fullName evidence="1">Uncharacterized protein</fullName>
    </submittedName>
</protein>
<proteinExistence type="predicted"/>
<comment type="caution">
    <text evidence="1">The sequence shown here is derived from an EMBL/GenBank/DDBJ whole genome shotgun (WGS) entry which is preliminary data.</text>
</comment>
<evidence type="ECO:0000313" key="2">
    <source>
        <dbReference type="Proteomes" id="UP000028704"/>
    </source>
</evidence>
<gene>
    <name evidence="1" type="ORF">CECT5772_06423</name>
</gene>
<reference evidence="1 2" key="1">
    <citation type="journal article" date="2014" name="Int. J. Syst. Evol. Microbiol.">
        <title>Phylogenomics and the dynamic genome evolution of the genus Streptococcus.</title>
        <authorList>
            <consortium name="The Broad Institute Genome Sequencing Platform"/>
            <person name="Richards V.P."/>
            <person name="Palmer S.R."/>
            <person name="Pavinski Bitar P.D."/>
            <person name="Qin X."/>
            <person name="Weinstock G.M."/>
            <person name="Highlander S.K."/>
            <person name="Town C.D."/>
            <person name="Burne R.A."/>
            <person name="Stanhope M.J."/>
        </authorList>
    </citation>
    <scope>NUCLEOTIDE SEQUENCE [LARGE SCALE GENOMIC DNA]</scope>
    <source>
        <strain evidence="1 2">CECT 5772</strain>
    </source>
</reference>
<dbReference type="EMBL" id="AWEX01000060">
    <property type="protein sequence ID" value="KED04207.1"/>
    <property type="molecule type" value="Genomic_DNA"/>
</dbReference>
<sequence length="26" mass="3015">MIDLALSARHFYQKETGAKKSDFRDS</sequence>
<dbReference type="Proteomes" id="UP000028704">
    <property type="component" value="Unassembled WGS sequence"/>
</dbReference>